<keyword evidence="2" id="KW-1185">Reference proteome</keyword>
<protein>
    <submittedName>
        <fullName evidence="1">Uncharacterized protein</fullName>
    </submittedName>
</protein>
<reference evidence="1" key="1">
    <citation type="submission" date="2022-11" db="EMBL/GenBank/DDBJ databases">
        <title>Genome Sequence of Boeremia exigua.</title>
        <authorList>
            <person name="Buettner E."/>
        </authorList>
    </citation>
    <scope>NUCLEOTIDE SEQUENCE</scope>
    <source>
        <strain evidence="1">CU02</strain>
    </source>
</reference>
<name>A0ACC2I894_9PLEO</name>
<organism evidence="1 2">
    <name type="scientific">Boeremia exigua</name>
    <dbReference type="NCBI Taxonomy" id="749465"/>
    <lineage>
        <taxon>Eukaryota</taxon>
        <taxon>Fungi</taxon>
        <taxon>Dikarya</taxon>
        <taxon>Ascomycota</taxon>
        <taxon>Pezizomycotina</taxon>
        <taxon>Dothideomycetes</taxon>
        <taxon>Pleosporomycetidae</taxon>
        <taxon>Pleosporales</taxon>
        <taxon>Pleosporineae</taxon>
        <taxon>Didymellaceae</taxon>
        <taxon>Boeremia</taxon>
    </lineage>
</organism>
<gene>
    <name evidence="1" type="ORF">OPT61_g6039</name>
</gene>
<comment type="caution">
    <text evidence="1">The sequence shown here is derived from an EMBL/GenBank/DDBJ whole genome shotgun (WGS) entry which is preliminary data.</text>
</comment>
<dbReference type="Proteomes" id="UP001153331">
    <property type="component" value="Unassembled WGS sequence"/>
</dbReference>
<evidence type="ECO:0000313" key="1">
    <source>
        <dbReference type="EMBL" id="KAJ8111342.1"/>
    </source>
</evidence>
<sequence length="110" mass="12844">MPAQLRAMLNGRKRKQKIRNLTPVSSRTLCPHVAIFNWDHLLLYEFPLSNNKTEDTKTMLTWVTETAELREVDEIQTKPIRKVLLDWLLKAFEAHLGESESTHGEPCDWD</sequence>
<accession>A0ACC2I894</accession>
<evidence type="ECO:0000313" key="2">
    <source>
        <dbReference type="Proteomes" id="UP001153331"/>
    </source>
</evidence>
<dbReference type="EMBL" id="JAPHNI010000415">
    <property type="protein sequence ID" value="KAJ8111342.1"/>
    <property type="molecule type" value="Genomic_DNA"/>
</dbReference>
<proteinExistence type="predicted"/>